<evidence type="ECO:0000313" key="3">
    <source>
        <dbReference type="EMBL" id="EUC54175.1"/>
    </source>
</evidence>
<dbReference type="Pfam" id="PF20515">
    <property type="entry name" value="2OG-FeII_Oxy_6"/>
    <property type="match status" value="1"/>
</dbReference>
<dbReference type="InterPro" id="IPR046798">
    <property type="entry name" value="2OG-FeII_Oxy_6"/>
</dbReference>
<feature type="non-terminal residue" evidence="3">
    <location>
        <position position="510"/>
    </location>
</feature>
<dbReference type="OrthoDB" id="3176274at2759"/>
<reference evidence="4" key="1">
    <citation type="journal article" date="2014" name="Genome Announc.">
        <title>Draft genome sequence of the plant-pathogenic soil fungus Rhizoctonia solani anastomosis group 3 strain Rhs1AP.</title>
        <authorList>
            <person name="Cubeta M.A."/>
            <person name="Thomas E."/>
            <person name="Dean R.A."/>
            <person name="Jabaji S."/>
            <person name="Neate S.M."/>
            <person name="Tavantzis S."/>
            <person name="Toda T."/>
            <person name="Vilgalys R."/>
            <person name="Bharathan N."/>
            <person name="Fedorova-Abrams N."/>
            <person name="Pakala S.B."/>
            <person name="Pakala S.M."/>
            <person name="Zafar N."/>
            <person name="Joardar V."/>
            <person name="Losada L."/>
            <person name="Nierman W.C."/>
        </authorList>
    </citation>
    <scope>NUCLEOTIDE SEQUENCE [LARGE SCALE GENOMIC DNA]</scope>
    <source>
        <strain evidence="4">AG-3</strain>
    </source>
</reference>
<evidence type="ECO:0000313" key="4">
    <source>
        <dbReference type="Proteomes" id="UP000030108"/>
    </source>
</evidence>
<dbReference type="EMBL" id="JATN01000322">
    <property type="protein sequence ID" value="EUC54175.1"/>
    <property type="molecule type" value="Genomic_DNA"/>
</dbReference>
<gene>
    <name evidence="3" type="ORF">RSOL_032550</name>
</gene>
<comment type="caution">
    <text evidence="3">The sequence shown here is derived from an EMBL/GenBank/DDBJ whole genome shotgun (WGS) entry which is preliminary data.</text>
</comment>
<feature type="domain" description="Tet-like 2OG-Fe(II) oxygenase" evidence="2">
    <location>
        <begin position="272"/>
        <end position="496"/>
    </location>
</feature>
<evidence type="ECO:0000256" key="1">
    <source>
        <dbReference type="SAM" id="MobiDB-lite"/>
    </source>
</evidence>
<evidence type="ECO:0000259" key="2">
    <source>
        <dbReference type="Pfam" id="PF20515"/>
    </source>
</evidence>
<proteinExistence type="predicted"/>
<accession>X8IWN2</accession>
<name>X8IWN2_9AGAM</name>
<organism evidence="3 4">
    <name type="scientific">Rhizoctonia solani AG-3 Rhs1AP</name>
    <dbReference type="NCBI Taxonomy" id="1086054"/>
    <lineage>
        <taxon>Eukaryota</taxon>
        <taxon>Fungi</taxon>
        <taxon>Dikarya</taxon>
        <taxon>Basidiomycota</taxon>
        <taxon>Agaricomycotina</taxon>
        <taxon>Agaricomycetes</taxon>
        <taxon>Cantharellales</taxon>
        <taxon>Ceratobasidiaceae</taxon>
        <taxon>Rhizoctonia</taxon>
    </lineage>
</organism>
<feature type="region of interest" description="Disordered" evidence="1">
    <location>
        <begin position="387"/>
        <end position="414"/>
    </location>
</feature>
<protein>
    <recommendedName>
        <fullName evidence="2">Tet-like 2OG-Fe(II) oxygenase domain-containing protein</fullName>
    </recommendedName>
</protein>
<dbReference type="AlphaFoldDB" id="X8IWN2"/>
<sequence length="510" mass="56526">MSLSSRINVVRIINDIRKKLSHPLFTLVELLPEAVEHIATVLDPSQRDVSEQLCKQIQRFKQNLDEALADQGNGAEYSHYCYYILCVSELLCDLSYHVRRNSTDEELIEAFQKYHAVLIATKQELRATKKKLSLAARNKQLRQLAINVGLELVGHTQSCPADVLCIDANTHEKLDPQKMLIRGVDGVGGKDLSEKIPRDADLKNINASTSVPPPAKENPFGSGYVDSESVLKDTTFKILDHGTVYGFAQAPDETYSMVFAVQFQCHDSLSEIEKEAVDVFVDFLPKAAVHAYEVKVNGAQNVGRKRAGVLYSVGWRPGTTHGERVAVYAAQKVEDKHNPTHYIDFYDSQELVNSAWIVMQESLSPRAVLTTMDTLADTAVPMFGSQSSDMASHGPSLGSNMAASQHDQDGSGFANKIHVDRDMDSLPEYYGKVFAFGQWIHVDQQGQLVEKERIKNAIPDGLFVIPGYRVAFDLGAATVIKAIWRGGMDMHGTTTSKVDLVQGITRWACL</sequence>
<dbReference type="Proteomes" id="UP000030108">
    <property type="component" value="Unassembled WGS sequence"/>
</dbReference>